<protein>
    <submittedName>
        <fullName evidence="2">Uncharacterized protein</fullName>
    </submittedName>
</protein>
<gene>
    <name evidence="2" type="ORF">PS928_00433</name>
</gene>
<name>A0A5E7RWM3_PSEFL</name>
<sequence>MASSDKQKNAERVRWAERERMAQRDRATADSEALDPLTMDGLIPGDTEGLRPASSNDLPLVVNIPAWKNLPPFPNADATVRIEWARVGESTYKKLKDEPFPYPQDRDDFPKPVTLDPFDKDIQGRFNLRWTLKLYSDPDFVSQSTTSPLRIDRTPPYDLLNPAEFILAADEINDAYLTANGNKVMVEIPAYADYELGDTISYGWQKVEPINPEDIVPITPVPIDIPVDRKLEIPLSLLEDGPAFCAYRLFDKAGNPSRLSLMRLRNVALGKLPIEPLPIPHVPLADDNGLIDQLDAASREVTVVIPEVTNGKSTDDIYRRPRRRTVPGQGPRRFHVLPLVGLGSGRRPRNQSAYPGQPSLPEKGRSGHGQVAGS</sequence>
<feature type="region of interest" description="Disordered" evidence="1">
    <location>
        <begin position="1"/>
        <end position="49"/>
    </location>
</feature>
<dbReference type="OrthoDB" id="6891193at2"/>
<proteinExistence type="predicted"/>
<feature type="compositionally biased region" description="Basic and acidic residues" evidence="1">
    <location>
        <begin position="1"/>
        <end position="29"/>
    </location>
</feature>
<reference evidence="2 3" key="1">
    <citation type="submission" date="2019-09" db="EMBL/GenBank/DDBJ databases">
        <authorList>
            <person name="Chandra G."/>
            <person name="Truman W A."/>
        </authorList>
    </citation>
    <scope>NUCLEOTIDE SEQUENCE [LARGE SCALE GENOMIC DNA]</scope>
    <source>
        <strain evidence="2">PS928</strain>
    </source>
</reference>
<dbReference type="EMBL" id="CABVJF010000002">
    <property type="protein sequence ID" value="VVP77938.1"/>
    <property type="molecule type" value="Genomic_DNA"/>
</dbReference>
<dbReference type="RefSeq" id="WP_150785530.1">
    <property type="nucleotide sequence ID" value="NZ_CABVJF010000002.1"/>
</dbReference>
<evidence type="ECO:0000313" key="3">
    <source>
        <dbReference type="Proteomes" id="UP000381378"/>
    </source>
</evidence>
<feature type="region of interest" description="Disordered" evidence="1">
    <location>
        <begin position="321"/>
        <end position="374"/>
    </location>
</feature>
<dbReference type="AlphaFoldDB" id="A0A5E7RWM3"/>
<evidence type="ECO:0000313" key="2">
    <source>
        <dbReference type="EMBL" id="VVP77938.1"/>
    </source>
</evidence>
<organism evidence="2 3">
    <name type="scientific">Pseudomonas fluorescens</name>
    <dbReference type="NCBI Taxonomy" id="294"/>
    <lineage>
        <taxon>Bacteria</taxon>
        <taxon>Pseudomonadati</taxon>
        <taxon>Pseudomonadota</taxon>
        <taxon>Gammaproteobacteria</taxon>
        <taxon>Pseudomonadales</taxon>
        <taxon>Pseudomonadaceae</taxon>
        <taxon>Pseudomonas</taxon>
    </lineage>
</organism>
<accession>A0A5E7RWM3</accession>
<dbReference type="Proteomes" id="UP000381378">
    <property type="component" value="Unassembled WGS sequence"/>
</dbReference>
<evidence type="ECO:0000256" key="1">
    <source>
        <dbReference type="SAM" id="MobiDB-lite"/>
    </source>
</evidence>